<organism evidence="1 2">
    <name type="scientific">Micromonospora orduensis</name>
    <dbReference type="NCBI Taxonomy" id="1420891"/>
    <lineage>
        <taxon>Bacteria</taxon>
        <taxon>Bacillati</taxon>
        <taxon>Actinomycetota</taxon>
        <taxon>Actinomycetes</taxon>
        <taxon>Micromonosporales</taxon>
        <taxon>Micromonosporaceae</taxon>
        <taxon>Micromonospora</taxon>
    </lineage>
</organism>
<reference evidence="1 2" key="1">
    <citation type="submission" date="2019-06" db="EMBL/GenBank/DDBJ databases">
        <title>Micromonospora ordensis sp. nov., isolated from deep marine sediment.</title>
        <authorList>
            <person name="Veyisoglu A."/>
            <person name="Carro L."/>
            <person name="Klenk H.-P."/>
            <person name="Sahin N."/>
        </authorList>
    </citation>
    <scope>NUCLEOTIDE SEQUENCE [LARGE SCALE GENOMIC DNA]</scope>
    <source>
        <strain evidence="1 2">S2509</strain>
    </source>
</reference>
<dbReference type="OrthoDB" id="4274468at2"/>
<proteinExistence type="predicted"/>
<sequence>MRESRLNSHHEVFQRYEDLAQMLAFRYGSGSQGIIFVLYDQLIALRRLLVQQPGSIVLRAWVAHLGDRLRQRYEDEFPAAAMGHPTAVVRTDPVVVQYSRAAFEEKYRSVMDVVQPETIELTGPVLPAPVREGRPYMYVIDEDGRFLLWTRSFSFEELVFGRNKATVNDVPVGHPMLVPDRLRASAAGEVVFIGGPQVRAVVINNKSGHFRFPPSSREVIVDCCRRIFRLPDDAVDVFIVGGFESRLVERTLVLADEPEPVSGRVEV</sequence>
<evidence type="ECO:0000313" key="1">
    <source>
        <dbReference type="EMBL" id="TNH30581.1"/>
    </source>
</evidence>
<comment type="caution">
    <text evidence="1">The sequence shown here is derived from an EMBL/GenBank/DDBJ whole genome shotgun (WGS) entry which is preliminary data.</text>
</comment>
<name>A0A5C4QX15_9ACTN</name>
<protein>
    <submittedName>
        <fullName evidence="1">Uncharacterized protein</fullName>
    </submittedName>
</protein>
<accession>A0A5C4QX15</accession>
<dbReference type="AlphaFoldDB" id="A0A5C4QX15"/>
<keyword evidence="2" id="KW-1185">Reference proteome</keyword>
<dbReference type="Proteomes" id="UP000306145">
    <property type="component" value="Unassembled WGS sequence"/>
</dbReference>
<evidence type="ECO:0000313" key="2">
    <source>
        <dbReference type="Proteomes" id="UP000306145"/>
    </source>
</evidence>
<dbReference type="RefSeq" id="WP_139583503.1">
    <property type="nucleotide sequence ID" value="NZ_VDFY01000106.1"/>
</dbReference>
<dbReference type="EMBL" id="VDFY01000106">
    <property type="protein sequence ID" value="TNH30581.1"/>
    <property type="molecule type" value="Genomic_DNA"/>
</dbReference>
<gene>
    <name evidence="1" type="ORF">FHG89_06835</name>
</gene>